<name>A0A3N0YPR7_ANAGA</name>
<evidence type="ECO:0000256" key="1">
    <source>
        <dbReference type="SAM" id="MobiDB-lite"/>
    </source>
</evidence>
<evidence type="ECO:0000313" key="3">
    <source>
        <dbReference type="Proteomes" id="UP000281406"/>
    </source>
</evidence>
<comment type="caution">
    <text evidence="2">The sequence shown here is derived from an EMBL/GenBank/DDBJ whole genome shotgun (WGS) entry which is preliminary data.</text>
</comment>
<keyword evidence="3" id="KW-1185">Reference proteome</keyword>
<organism evidence="2 3">
    <name type="scientific">Anabarilius grahami</name>
    <name type="common">Kanglang fish</name>
    <name type="synonym">Barilius grahami</name>
    <dbReference type="NCBI Taxonomy" id="495550"/>
    <lineage>
        <taxon>Eukaryota</taxon>
        <taxon>Metazoa</taxon>
        <taxon>Chordata</taxon>
        <taxon>Craniata</taxon>
        <taxon>Vertebrata</taxon>
        <taxon>Euteleostomi</taxon>
        <taxon>Actinopterygii</taxon>
        <taxon>Neopterygii</taxon>
        <taxon>Teleostei</taxon>
        <taxon>Ostariophysi</taxon>
        <taxon>Cypriniformes</taxon>
        <taxon>Xenocyprididae</taxon>
        <taxon>Xenocypridinae</taxon>
        <taxon>Xenocypridinae incertae sedis</taxon>
        <taxon>Anabarilius</taxon>
    </lineage>
</organism>
<feature type="region of interest" description="Disordered" evidence="1">
    <location>
        <begin position="27"/>
        <end position="52"/>
    </location>
</feature>
<dbReference type="AlphaFoldDB" id="A0A3N0YPR7"/>
<protein>
    <submittedName>
        <fullName evidence="2">Uncharacterized protein</fullName>
    </submittedName>
</protein>
<evidence type="ECO:0000313" key="2">
    <source>
        <dbReference type="EMBL" id="ROL48199.1"/>
    </source>
</evidence>
<gene>
    <name evidence="2" type="ORF">DPX16_6694</name>
</gene>
<dbReference type="Proteomes" id="UP000281406">
    <property type="component" value="Unassembled WGS sequence"/>
</dbReference>
<dbReference type="EMBL" id="RJVU01032893">
    <property type="protein sequence ID" value="ROL48199.1"/>
    <property type="molecule type" value="Genomic_DNA"/>
</dbReference>
<accession>A0A3N0YPR7</accession>
<sequence length="131" mass="14336">MGLAANTGEGVEAVDVDVEAAAVLNDEDGGYDDGKRRQRQMTGTLTHRQDGTRRVMETMETALAGGSYHQYRGGGAGVDVFHPERCTVMDRSSARLAKQYFSACSTLYVQYVERFIEFTLDLSSIKNTVSA</sequence>
<proteinExistence type="predicted"/>
<reference evidence="2 3" key="1">
    <citation type="submission" date="2018-10" db="EMBL/GenBank/DDBJ databases">
        <title>Genome assembly for a Yunnan-Guizhou Plateau 3E fish, Anabarilius grahami (Regan), and its evolutionary and genetic applications.</title>
        <authorList>
            <person name="Jiang W."/>
        </authorList>
    </citation>
    <scope>NUCLEOTIDE SEQUENCE [LARGE SCALE GENOMIC DNA]</scope>
    <source>
        <strain evidence="2">AG-KIZ</strain>
        <tissue evidence="2">Muscle</tissue>
    </source>
</reference>